<name>A0ABP9NQZ6_9BACT</name>
<dbReference type="EMBL" id="BAABIA010000001">
    <property type="protein sequence ID" value="GAA5132233.1"/>
    <property type="molecule type" value="Genomic_DNA"/>
</dbReference>
<sequence>MALDLKRQPSNPETQDPGILIKASARDSEGARHRMKVKQLIQILPHDCIKVVKTFVKNG</sequence>
<dbReference type="Proteomes" id="UP001499852">
    <property type="component" value="Unassembled WGS sequence"/>
</dbReference>
<comment type="caution">
    <text evidence="2">The sequence shown here is derived from an EMBL/GenBank/DDBJ whole genome shotgun (WGS) entry which is preliminary data.</text>
</comment>
<reference evidence="3" key="1">
    <citation type="journal article" date="2019" name="Int. J. Syst. Evol. Microbiol.">
        <title>The Global Catalogue of Microorganisms (GCM) 10K type strain sequencing project: providing services to taxonomists for standard genome sequencing and annotation.</title>
        <authorList>
            <consortium name="The Broad Institute Genomics Platform"/>
            <consortium name="The Broad Institute Genome Sequencing Center for Infectious Disease"/>
            <person name="Wu L."/>
            <person name="Ma J."/>
        </authorList>
    </citation>
    <scope>NUCLEOTIDE SEQUENCE [LARGE SCALE GENOMIC DNA]</scope>
    <source>
        <strain evidence="3">JCM 18053</strain>
    </source>
</reference>
<gene>
    <name evidence="2" type="ORF">GCM10023213_00010</name>
</gene>
<evidence type="ECO:0000313" key="2">
    <source>
        <dbReference type="EMBL" id="GAA5132233.1"/>
    </source>
</evidence>
<evidence type="ECO:0000256" key="1">
    <source>
        <dbReference type="SAM" id="MobiDB-lite"/>
    </source>
</evidence>
<feature type="region of interest" description="Disordered" evidence="1">
    <location>
        <begin position="1"/>
        <end position="30"/>
    </location>
</feature>
<keyword evidence="3" id="KW-1185">Reference proteome</keyword>
<evidence type="ECO:0000313" key="3">
    <source>
        <dbReference type="Proteomes" id="UP001499852"/>
    </source>
</evidence>
<organism evidence="2 3">
    <name type="scientific">Prosthecobacter algae</name>
    <dbReference type="NCBI Taxonomy" id="1144682"/>
    <lineage>
        <taxon>Bacteria</taxon>
        <taxon>Pseudomonadati</taxon>
        <taxon>Verrucomicrobiota</taxon>
        <taxon>Verrucomicrobiia</taxon>
        <taxon>Verrucomicrobiales</taxon>
        <taxon>Verrucomicrobiaceae</taxon>
        <taxon>Prosthecobacter</taxon>
    </lineage>
</organism>
<proteinExistence type="predicted"/>
<protein>
    <submittedName>
        <fullName evidence="2">Uncharacterized protein</fullName>
    </submittedName>
</protein>
<accession>A0ABP9NQZ6</accession>